<keyword evidence="3 9" id="KW-0547">Nucleotide-binding</keyword>
<dbReference type="GO" id="GO:0140664">
    <property type="term" value="F:ATP-dependent DNA damage sensor activity"/>
    <property type="evidence" value="ECO:0007669"/>
    <property type="project" value="InterPro"/>
</dbReference>
<keyword evidence="15" id="KW-1185">Reference proteome</keyword>
<dbReference type="PROSITE" id="PS50828">
    <property type="entry name" value="SMR"/>
    <property type="match status" value="1"/>
</dbReference>
<dbReference type="RefSeq" id="WP_070559822.1">
    <property type="nucleotide sequence ID" value="NZ_CAJHLG010000003.1"/>
</dbReference>
<dbReference type="Proteomes" id="UP000250354">
    <property type="component" value="Chromosome"/>
</dbReference>
<dbReference type="AlphaFoldDB" id="A0A1E9PEU3"/>
<reference evidence="13" key="2">
    <citation type="submission" date="2022-09" db="EMBL/GenBank/DDBJ databases">
        <title>Aerococcus urinae taxonomy study.</title>
        <authorList>
            <person name="Christensen J."/>
            <person name="Senneby E."/>
        </authorList>
    </citation>
    <scope>NUCLEOTIDE SEQUENCE</scope>
    <source>
        <strain evidence="13">LUND-41-B12</strain>
    </source>
</reference>
<keyword evidence="2 9" id="KW-0699">rRNA-binding</keyword>
<dbReference type="PANTHER" id="PTHR48466:SF2">
    <property type="entry name" value="OS10G0509000 PROTEIN"/>
    <property type="match status" value="1"/>
</dbReference>
<dbReference type="GO" id="GO:0016887">
    <property type="term" value="F:ATP hydrolysis activity"/>
    <property type="evidence" value="ECO:0007669"/>
    <property type="project" value="InterPro"/>
</dbReference>
<keyword evidence="6 9" id="KW-0067">ATP-binding</keyword>
<dbReference type="SUPFAM" id="SSF52540">
    <property type="entry name" value="P-loop containing nucleoside triphosphate hydrolases"/>
    <property type="match status" value="1"/>
</dbReference>
<dbReference type="InterPro" id="IPR002625">
    <property type="entry name" value="Smr_dom"/>
</dbReference>
<dbReference type="SUPFAM" id="SSF48334">
    <property type="entry name" value="DNA repair protein MutS, domain III"/>
    <property type="match status" value="1"/>
</dbReference>
<dbReference type="InterPro" id="IPR036187">
    <property type="entry name" value="DNA_mismatch_repair_MutS_sf"/>
</dbReference>
<dbReference type="PIRSF" id="PIRSF005814">
    <property type="entry name" value="MutS_YshD"/>
    <property type="match status" value="1"/>
</dbReference>
<dbReference type="Gene3D" id="3.40.50.300">
    <property type="entry name" value="P-loop containing nucleotide triphosphate hydrolases"/>
    <property type="match status" value="1"/>
</dbReference>
<dbReference type="Pfam" id="PF20297">
    <property type="entry name" value="MSSS"/>
    <property type="match status" value="1"/>
</dbReference>
<keyword evidence="5 9" id="KW-0378">Hydrolase</keyword>
<dbReference type="GO" id="GO:0019843">
    <property type="term" value="F:rRNA binding"/>
    <property type="evidence" value="ECO:0007669"/>
    <property type="project" value="UniProtKB-UniRule"/>
</dbReference>
<dbReference type="GO" id="GO:0030983">
    <property type="term" value="F:mismatched DNA binding"/>
    <property type="evidence" value="ECO:0007669"/>
    <property type="project" value="InterPro"/>
</dbReference>
<dbReference type="Proteomes" id="UP001069047">
    <property type="component" value="Unassembled WGS sequence"/>
</dbReference>
<evidence type="ECO:0000256" key="4">
    <source>
        <dbReference type="ARBA" id="ARBA00022759"/>
    </source>
</evidence>
<dbReference type="GO" id="GO:0072344">
    <property type="term" value="P:rescue of stalled ribosome"/>
    <property type="evidence" value="ECO:0007669"/>
    <property type="project" value="UniProtKB-UniRule"/>
</dbReference>
<comment type="function">
    <text evidence="9">Acts as a ribosome collision sensor, splitting the ribosome into its 2 subunits. Detects stalled/collided 70S ribosomes which it binds and splits by an ATP-hydrolysis driven conformational change. Acts upstream of the ribosome quality control system (RQC), a ribosome-associated complex that mediates the extraction of incompletely synthesized nascent chains from stalled ribosomes and their subsequent degradation. Probably generates substrates for RQC.</text>
</comment>
<dbReference type="EMBL" id="CP145132">
    <property type="protein sequence ID" value="WWC54017.1"/>
    <property type="molecule type" value="Genomic_DNA"/>
</dbReference>
<dbReference type="GO" id="GO:0043023">
    <property type="term" value="F:ribosomal large subunit binding"/>
    <property type="evidence" value="ECO:0007669"/>
    <property type="project" value="UniProtKB-UniRule"/>
</dbReference>
<feature type="compositionally biased region" description="Basic and acidic residues" evidence="11">
    <location>
        <begin position="685"/>
        <end position="695"/>
    </location>
</feature>
<accession>A0A1E9PEU3</accession>
<evidence type="ECO:0000256" key="1">
    <source>
        <dbReference type="ARBA" id="ARBA00022722"/>
    </source>
</evidence>
<accession>A0A9Q4H380</accession>
<reference evidence="14 15" key="1">
    <citation type="journal article" date="2020" name="J. Bacteriol.">
        <title>Aerococcus urinae Isolated from Women with Lower Urinary Tract Symptoms: In Vitro Aggregation and Genome Analysis.</title>
        <authorList>
            <person name="Hilt E.E."/>
            <person name="Putonti C."/>
            <person name="Thomas-White K."/>
            <person name="Lewis A.L."/>
            <person name="Visick K.L."/>
            <person name="Gilbert N.M."/>
            <person name="Wolfe A.J."/>
        </authorList>
    </citation>
    <scope>NUCLEOTIDE SEQUENCE [LARGE SCALE GENOMIC DNA]</scope>
    <source>
        <strain evidence="14 15">UMB1016</strain>
    </source>
</reference>
<evidence type="ECO:0000256" key="3">
    <source>
        <dbReference type="ARBA" id="ARBA00022741"/>
    </source>
</evidence>
<evidence type="ECO:0000256" key="9">
    <source>
        <dbReference type="HAMAP-Rule" id="MF_00092"/>
    </source>
</evidence>
<dbReference type="HAMAP" id="MF_00092">
    <property type="entry name" value="MutS2"/>
    <property type="match status" value="1"/>
</dbReference>
<dbReference type="EC" id="3.6.4.-" evidence="9"/>
<dbReference type="Gene3D" id="3.30.1370.110">
    <property type="match status" value="1"/>
</dbReference>
<evidence type="ECO:0000256" key="10">
    <source>
        <dbReference type="SAM" id="Coils"/>
    </source>
</evidence>
<dbReference type="InterPro" id="IPR027417">
    <property type="entry name" value="P-loop_NTPase"/>
</dbReference>
<keyword evidence="4 9" id="KW-0255">Endonuclease</keyword>
<dbReference type="NCBIfam" id="TIGR01069">
    <property type="entry name" value="mutS2"/>
    <property type="match status" value="1"/>
</dbReference>
<name>A0A1E9PEU3_9LACT</name>
<dbReference type="GeneID" id="89334439"/>
<evidence type="ECO:0000259" key="12">
    <source>
        <dbReference type="PROSITE" id="PS50828"/>
    </source>
</evidence>
<evidence type="ECO:0000256" key="7">
    <source>
        <dbReference type="ARBA" id="ARBA00022884"/>
    </source>
</evidence>
<evidence type="ECO:0000313" key="16">
    <source>
        <dbReference type="Proteomes" id="UP001069047"/>
    </source>
</evidence>
<evidence type="ECO:0000256" key="6">
    <source>
        <dbReference type="ARBA" id="ARBA00022840"/>
    </source>
</evidence>
<organism evidence="13 16">
    <name type="scientific">Aerococcus mictus</name>
    <dbReference type="NCBI Taxonomy" id="2976810"/>
    <lineage>
        <taxon>Bacteria</taxon>
        <taxon>Bacillati</taxon>
        <taxon>Bacillota</taxon>
        <taxon>Bacilli</taxon>
        <taxon>Lactobacillales</taxon>
        <taxon>Aerococcaceae</taxon>
        <taxon>Aerococcus</taxon>
    </lineage>
</organism>
<dbReference type="GO" id="GO:0006298">
    <property type="term" value="P:mismatch repair"/>
    <property type="evidence" value="ECO:0007669"/>
    <property type="project" value="InterPro"/>
</dbReference>
<keyword evidence="10" id="KW-0175">Coiled coil</keyword>
<feature type="region of interest" description="Disordered" evidence="11">
    <location>
        <begin position="685"/>
        <end position="714"/>
    </location>
</feature>
<evidence type="ECO:0000256" key="2">
    <source>
        <dbReference type="ARBA" id="ARBA00022730"/>
    </source>
</evidence>
<dbReference type="GO" id="GO:0045910">
    <property type="term" value="P:negative regulation of DNA recombination"/>
    <property type="evidence" value="ECO:0007669"/>
    <property type="project" value="InterPro"/>
</dbReference>
<comment type="similarity">
    <text evidence="9">Belongs to the DNA mismatch repair MutS family. MutS2 subfamily.</text>
</comment>
<evidence type="ECO:0000313" key="13">
    <source>
        <dbReference type="EMBL" id="MCY3087583.1"/>
    </source>
</evidence>
<keyword evidence="8 9" id="KW-0238">DNA-binding</keyword>
<dbReference type="EC" id="3.1.-.-" evidence="9"/>
<feature type="binding site" evidence="9">
    <location>
        <begin position="335"/>
        <end position="342"/>
    </location>
    <ligand>
        <name>ATP</name>
        <dbReference type="ChEBI" id="CHEBI:30616"/>
    </ligand>
</feature>
<dbReference type="Gene3D" id="1.10.1420.10">
    <property type="match status" value="2"/>
</dbReference>
<dbReference type="SMART" id="SM00463">
    <property type="entry name" value="SMR"/>
    <property type="match status" value="1"/>
</dbReference>
<gene>
    <name evidence="9" type="primary">mutS2</name>
    <name evidence="9" type="synonym">rqcU</name>
    <name evidence="14" type="ORF">DBT44_0006315</name>
    <name evidence="13" type="ORF">ODY61_05545</name>
</gene>
<feature type="domain" description="Smr" evidence="12">
    <location>
        <begin position="719"/>
        <end position="794"/>
    </location>
</feature>
<dbReference type="SMART" id="SM00534">
    <property type="entry name" value="MUTSac"/>
    <property type="match status" value="1"/>
</dbReference>
<sequence length="795" mass="89158">MNKKIEKILEFDKITGALAKETVTALGKNIALQLKPMTEPEKIESALTDVDEMQSIDEAQRSLPLGQLVDVGPLMKRLDIGGILNGQELAHVGRVLKSVSEVSQFFKEIEDLDLDVEQMQGYVSDFANHKDLAKKINQAIASDGSVYDEASSHLHSIRQSIKAEEAHIRMSLDNIIKSSQADYLSDQIVTIRNDRYVLPVKQEYRRKFGGVVHDQSASGQTLYIEPQVVMESNNKVHSLRIEEQAEIERIFAELSADLAPHSHEIDQNNQILGQLDFIQAKWRYAKKQGAHRPLIATDHQSLNLEEAVHPLLNPKTAVANTISFNGDYCMLIITGPNTGGKTITLKTTGLLQLMGQSGLYITAKADSRIGVFDHIFADIGDEQSIEANLSTFSGHMTNIISILEAIDDQSLVLIDELGSGTDPKEGAALAMAILNRLAQVGCTVLATTHYPELKAYAFEEPNAINASVEFDEKTLTPTYRLLIGQPGRSNAFDISQRLGLDQSIVDEARYYVGEESQSLNEMIDDLDKKRQAYERDNQALSQDLQEADRLLADLKKAYHALENDKITYLNRAKREANDLVAKTQEKADKLLGDIREWQKNNPQGQTVKEHEMIDKQKQIANLTQEEQQLRKNKVLKRQKRKKNKDLEVGDEVKVIPYSQMGTLVEKREDKHWLVQMGMLKMEIPEKDLELQEKSQPKSKGKKGSSSVRASQSKNIKSELDLRGMRYEEAMTALDRYIDQALLANYPQVTIIHGFGTGVIRDGVQKYLRNNKRVKSFSYAPHNLGGQGATIVKFGD</sequence>
<keyword evidence="1 9" id="KW-0540">Nuclease</keyword>
<dbReference type="Pfam" id="PF01713">
    <property type="entry name" value="Smr"/>
    <property type="match status" value="1"/>
</dbReference>
<proteinExistence type="inferred from homology"/>
<feature type="coiled-coil region" evidence="10">
    <location>
        <begin position="516"/>
        <end position="639"/>
    </location>
</feature>
<dbReference type="InterPro" id="IPR045076">
    <property type="entry name" value="MutS"/>
</dbReference>
<dbReference type="InterPro" id="IPR005747">
    <property type="entry name" value="MutS2"/>
</dbReference>
<dbReference type="SMART" id="SM00533">
    <property type="entry name" value="MUTSd"/>
    <property type="match status" value="1"/>
</dbReference>
<evidence type="ECO:0000256" key="11">
    <source>
        <dbReference type="SAM" id="MobiDB-lite"/>
    </source>
</evidence>
<evidence type="ECO:0000313" key="15">
    <source>
        <dbReference type="Proteomes" id="UP000250354"/>
    </source>
</evidence>
<evidence type="ECO:0000256" key="5">
    <source>
        <dbReference type="ARBA" id="ARBA00022801"/>
    </source>
</evidence>
<dbReference type="PANTHER" id="PTHR48466">
    <property type="entry name" value="OS10G0509000 PROTEIN-RELATED"/>
    <property type="match status" value="1"/>
</dbReference>
<protein>
    <recommendedName>
        <fullName evidence="9">Endonuclease MutS2</fullName>
        <ecNumber evidence="9">3.1.-.-</ecNumber>
    </recommendedName>
    <alternativeName>
        <fullName evidence="9">Ribosome-associated protein quality control-upstream factor</fullName>
        <shortName evidence="9">RQC-upstream factor</shortName>
        <shortName evidence="9">RqcU</shortName>
        <ecNumber evidence="9">3.6.4.-</ecNumber>
    </alternativeName>
</protein>
<dbReference type="GO" id="GO:0004519">
    <property type="term" value="F:endonuclease activity"/>
    <property type="evidence" value="ECO:0007669"/>
    <property type="project" value="UniProtKB-UniRule"/>
</dbReference>
<dbReference type="InterPro" id="IPR000432">
    <property type="entry name" value="DNA_mismatch_repair_MutS_C"/>
</dbReference>
<dbReference type="Pfam" id="PF00488">
    <property type="entry name" value="MutS_V"/>
    <property type="match status" value="1"/>
</dbReference>
<evidence type="ECO:0000256" key="8">
    <source>
        <dbReference type="ARBA" id="ARBA00023125"/>
    </source>
</evidence>
<dbReference type="InterPro" id="IPR036063">
    <property type="entry name" value="Smr_dom_sf"/>
</dbReference>
<dbReference type="SUPFAM" id="SSF160443">
    <property type="entry name" value="SMR domain-like"/>
    <property type="match status" value="1"/>
</dbReference>
<comment type="function">
    <text evidence="9">Endonuclease that is involved in the suppression of homologous recombination and thus may have a key role in the control of bacterial genetic diversity.</text>
</comment>
<comment type="subunit">
    <text evidence="9">Homodimer. Binds to stalled ribosomes, contacting rRNA.</text>
</comment>
<reference evidence="14" key="3">
    <citation type="submission" date="2024-02" db="EMBL/GenBank/DDBJ databases">
        <authorList>
            <person name="Choi B."/>
        </authorList>
    </citation>
    <scope>NUCLEOTIDE SEQUENCE</scope>
    <source>
        <strain evidence="14">UMB1016</strain>
    </source>
</reference>
<evidence type="ECO:0000313" key="14">
    <source>
        <dbReference type="EMBL" id="WWC54017.1"/>
    </source>
</evidence>
<dbReference type="InterPro" id="IPR046893">
    <property type="entry name" value="MSSS"/>
</dbReference>
<dbReference type="GO" id="GO:0005524">
    <property type="term" value="F:ATP binding"/>
    <property type="evidence" value="ECO:0007669"/>
    <property type="project" value="UniProtKB-UniRule"/>
</dbReference>
<dbReference type="FunFam" id="3.40.50.300:FF:000830">
    <property type="entry name" value="Endonuclease MutS2"/>
    <property type="match status" value="1"/>
</dbReference>
<dbReference type="PROSITE" id="PS00486">
    <property type="entry name" value="DNA_MISMATCH_REPAIR_2"/>
    <property type="match status" value="1"/>
</dbReference>
<keyword evidence="7 9" id="KW-0694">RNA-binding</keyword>
<dbReference type="EMBL" id="JAOTMY010000002">
    <property type="protein sequence ID" value="MCY3087583.1"/>
    <property type="molecule type" value="Genomic_DNA"/>
</dbReference>
<dbReference type="InterPro" id="IPR007696">
    <property type="entry name" value="DNA_mismatch_repair_MutS_core"/>
</dbReference>